<evidence type="ECO:0000313" key="2">
    <source>
        <dbReference type="Proteomes" id="UP001148629"/>
    </source>
</evidence>
<proteinExistence type="predicted"/>
<gene>
    <name evidence="1" type="ORF">NM208_g10195</name>
</gene>
<dbReference type="EMBL" id="JANRMS010001408">
    <property type="protein sequence ID" value="KAJ3528439.1"/>
    <property type="molecule type" value="Genomic_DNA"/>
</dbReference>
<comment type="caution">
    <text evidence="1">The sequence shown here is derived from an EMBL/GenBank/DDBJ whole genome shotgun (WGS) entry which is preliminary data.</text>
</comment>
<protein>
    <submittedName>
        <fullName evidence="1">Uncharacterized protein</fullName>
    </submittedName>
</protein>
<accession>A0ACC1RYQ8</accession>
<organism evidence="1 2">
    <name type="scientific">Fusarium decemcellulare</name>
    <dbReference type="NCBI Taxonomy" id="57161"/>
    <lineage>
        <taxon>Eukaryota</taxon>
        <taxon>Fungi</taxon>
        <taxon>Dikarya</taxon>
        <taxon>Ascomycota</taxon>
        <taxon>Pezizomycotina</taxon>
        <taxon>Sordariomycetes</taxon>
        <taxon>Hypocreomycetidae</taxon>
        <taxon>Hypocreales</taxon>
        <taxon>Nectriaceae</taxon>
        <taxon>Fusarium</taxon>
        <taxon>Fusarium decemcellulare species complex</taxon>
    </lineage>
</organism>
<keyword evidence="2" id="KW-1185">Reference proteome</keyword>
<sequence length="347" mass="38156">MASEAPPVFFELSWSILSTICMCNVLFGFLVCGITSFTPLAAVVMISSAAGAIADGVCFYANYGDHPDMNKAIASVFCDIFWVTQEAGLLFYSFIILKRVLRGVRWQIFASVFWTGILGIFVTRVAISVFRVRSIMTDPNDMKLLHTINYLHIAYFGLMAILECVGAYFLIVVFTDARASSVHIALNVGFFRYLSRSTEGRVAILAVQGLFRAVTHSIKTPGQTAENIASQLDRFAYTLFCLFPVILYIDLLASKLVFTDQKYPSSHSQGRQGQASGGGRFTATKDEFGGGRGENVVEFHGGVSKTHRSDSQENIFKAGSSAEASIDLEEMDVKGNVIKKTVEFRVV</sequence>
<name>A0ACC1RYQ8_9HYPO</name>
<dbReference type="Proteomes" id="UP001148629">
    <property type="component" value="Unassembled WGS sequence"/>
</dbReference>
<reference evidence="1" key="1">
    <citation type="submission" date="2022-08" db="EMBL/GenBank/DDBJ databases">
        <title>Genome Sequence of Fusarium decemcellulare.</title>
        <authorList>
            <person name="Buettner E."/>
        </authorList>
    </citation>
    <scope>NUCLEOTIDE SEQUENCE</scope>
    <source>
        <strain evidence="1">Babe19</strain>
    </source>
</reference>
<evidence type="ECO:0000313" key="1">
    <source>
        <dbReference type="EMBL" id="KAJ3528439.1"/>
    </source>
</evidence>